<dbReference type="RefSeq" id="WP_231334521.1">
    <property type="nucleotide sequence ID" value="NZ_CP059572.1"/>
</dbReference>
<sequence length="384" mass="41866">MKSVFRVFRRRREDELALIDAEITAFGEALAQHALVPEEHAADAGLLADYTRALDAYDQAKRAFVGDRDRADAVDVMLALAEGRHALACVDARLAGLPAPPGTPPCFFDPRHGASAERVAWTPEGGSTRIIDVCAADAVRLSEGMSPIATSRHRPPEPQRRTPARPPRPRVSERAPAPESRPDVARRTDPAPGPRREPAPFKTCPPSVRKGQQVQGRGNREPRLSHREPRVPLVLVVRLHGGARNSVEVIEDGGARSLLRARGRSRVVEPIPLSEDKHVRLRIESAGQWNAWLQPVATVPAVEDGISSRGSFVLRYAGGPAIVHMSHADKGDFSVTELDADLWQGRHVLSGTGASFAEAHLSGPTYLHVRAEGNWKIRFTPGDH</sequence>
<dbReference type="Proteomes" id="UP001049518">
    <property type="component" value="Chromosome"/>
</dbReference>
<reference evidence="2" key="1">
    <citation type="submission" date="2020-07" db="EMBL/GenBank/DDBJ databases">
        <authorList>
            <person name="Tarantini F.S."/>
            <person name="Hong K.W."/>
            <person name="Chan K.G."/>
        </authorList>
    </citation>
    <scope>NUCLEOTIDE SEQUENCE</scope>
    <source>
        <strain evidence="2">32-07</strain>
    </source>
</reference>
<keyword evidence="3" id="KW-1185">Reference proteome</keyword>
<feature type="compositionally biased region" description="Basic and acidic residues" evidence="1">
    <location>
        <begin position="218"/>
        <end position="227"/>
    </location>
</feature>
<evidence type="ECO:0000313" key="3">
    <source>
        <dbReference type="Proteomes" id="UP001049518"/>
    </source>
</evidence>
<feature type="region of interest" description="Disordered" evidence="1">
    <location>
        <begin position="144"/>
        <end position="227"/>
    </location>
</feature>
<protein>
    <submittedName>
        <fullName evidence="2">Uncharacterized protein</fullName>
    </submittedName>
</protein>
<feature type="compositionally biased region" description="Basic and acidic residues" evidence="1">
    <location>
        <begin position="180"/>
        <end position="199"/>
    </location>
</feature>
<name>A0ABX8QRE0_9ACTN</name>
<organism evidence="2 3">
    <name type="scientific">Actinomadura graeca</name>
    <dbReference type="NCBI Taxonomy" id="2750812"/>
    <lineage>
        <taxon>Bacteria</taxon>
        <taxon>Bacillati</taxon>
        <taxon>Actinomycetota</taxon>
        <taxon>Actinomycetes</taxon>
        <taxon>Streptosporangiales</taxon>
        <taxon>Thermomonosporaceae</taxon>
        <taxon>Actinomadura</taxon>
    </lineage>
</organism>
<evidence type="ECO:0000313" key="2">
    <source>
        <dbReference type="EMBL" id="QXJ21374.1"/>
    </source>
</evidence>
<evidence type="ECO:0000256" key="1">
    <source>
        <dbReference type="SAM" id="MobiDB-lite"/>
    </source>
</evidence>
<dbReference type="EMBL" id="CP059572">
    <property type="protein sequence ID" value="QXJ21374.1"/>
    <property type="molecule type" value="Genomic_DNA"/>
</dbReference>
<gene>
    <name evidence="2" type="ORF">AGRA3207_002222</name>
</gene>
<proteinExistence type="predicted"/>
<accession>A0ABX8QRE0</accession>